<gene>
    <name evidence="1" type="ORF">BBD40_06340</name>
</gene>
<evidence type="ECO:0000313" key="2">
    <source>
        <dbReference type="Proteomes" id="UP000189059"/>
    </source>
</evidence>
<dbReference type="EMBL" id="MRVI01000001">
    <property type="protein sequence ID" value="OOC61522.1"/>
    <property type="molecule type" value="Genomic_DNA"/>
</dbReference>
<name>A0ABX3JV27_9BACL</name>
<reference evidence="1 2" key="1">
    <citation type="submission" date="2016-12" db="EMBL/GenBank/DDBJ databases">
        <title>Genome sequencing and description of Paenibacillus sp. nov. from high altitude lake in the Indian Trans- Himalayas.</title>
        <authorList>
            <person name="Kiran S."/>
            <person name="Swarnkar M.K."/>
            <person name="Rana A."/>
            <person name="Tewari R."/>
            <person name="Gulati A."/>
        </authorList>
    </citation>
    <scope>NUCLEOTIDE SEQUENCE [LARGE SCALE GENOMIC DNA]</scope>
    <source>
        <strain evidence="1 2">IHBB 9951</strain>
    </source>
</reference>
<protein>
    <submittedName>
        <fullName evidence="1">Uncharacterized protein</fullName>
    </submittedName>
</protein>
<sequence>MKKTRRYNSTQLDLMRLLMMTAITDSISFLRLSILRLASLPGRYVRKATEIYWTRGEMKMFYIAD</sequence>
<proteinExistence type="predicted"/>
<comment type="caution">
    <text evidence="1">The sequence shown here is derived from an EMBL/GenBank/DDBJ whole genome shotgun (WGS) entry which is preliminary data.</text>
</comment>
<keyword evidence="2" id="KW-1185">Reference proteome</keyword>
<organism evidence="1 2">
    <name type="scientific">Paenibacillus ihbetae</name>
    <dbReference type="NCBI Taxonomy" id="1870820"/>
    <lineage>
        <taxon>Bacteria</taxon>
        <taxon>Bacillati</taxon>
        <taxon>Bacillota</taxon>
        <taxon>Bacilli</taxon>
        <taxon>Bacillales</taxon>
        <taxon>Paenibacillaceae</taxon>
        <taxon>Paenibacillus</taxon>
    </lineage>
</organism>
<dbReference type="Proteomes" id="UP000189059">
    <property type="component" value="Unassembled WGS sequence"/>
</dbReference>
<accession>A0ABX3JV27</accession>
<evidence type="ECO:0000313" key="1">
    <source>
        <dbReference type="EMBL" id="OOC61522.1"/>
    </source>
</evidence>